<proteinExistence type="predicted"/>
<sequence>MSSGETKETTLSNKIQLLVQEKWNHNNEKQNNIANVPIDAIKLVISGYSSFCNNGGKESELDEISWILIDLFEWRWQKDISEAFPCWNFTYGNEGHYKIHPVIWINYKEISERTLRQPTVKTYYNLPIDVTKLTYWHIFGPESDEHLWHITNFMPDIAVDLVAQTQQHIMNWEYIKHAIRIYISRIHIATTFEMPELESIESEVYNMWHFGGDNASDGELFKLQIDDTAPQWLRHLSIFIPEDSINMLNIGITGKRYWIVDKMWSVLTDSERDQVINVHQMLQTRWADHSLRANAVIQSWMYEILHEAFYNCFEYEAPDLSEINRVAAETVIASEITLPTYPSDFIFNYGVPNR</sequence>
<protein>
    <submittedName>
        <fullName evidence="1">Uncharacterized protein</fullName>
    </submittedName>
</protein>
<name>A0A6C0LGH1_9ZZZZ</name>
<accession>A0A6C0LGH1</accession>
<organism evidence="1">
    <name type="scientific">viral metagenome</name>
    <dbReference type="NCBI Taxonomy" id="1070528"/>
    <lineage>
        <taxon>unclassified sequences</taxon>
        <taxon>metagenomes</taxon>
        <taxon>organismal metagenomes</taxon>
    </lineage>
</organism>
<reference evidence="1" key="1">
    <citation type="journal article" date="2020" name="Nature">
        <title>Giant virus diversity and host interactions through global metagenomics.</title>
        <authorList>
            <person name="Schulz F."/>
            <person name="Roux S."/>
            <person name="Paez-Espino D."/>
            <person name="Jungbluth S."/>
            <person name="Walsh D.A."/>
            <person name="Denef V.J."/>
            <person name="McMahon K.D."/>
            <person name="Konstantinidis K.T."/>
            <person name="Eloe-Fadrosh E.A."/>
            <person name="Kyrpides N.C."/>
            <person name="Woyke T."/>
        </authorList>
    </citation>
    <scope>NUCLEOTIDE SEQUENCE</scope>
    <source>
        <strain evidence="1">GVMAG-M-3300027833-11</strain>
    </source>
</reference>
<dbReference type="AlphaFoldDB" id="A0A6C0LGH1"/>
<dbReference type="EMBL" id="MN740503">
    <property type="protein sequence ID" value="QHU30086.1"/>
    <property type="molecule type" value="Genomic_DNA"/>
</dbReference>
<evidence type="ECO:0000313" key="1">
    <source>
        <dbReference type="EMBL" id="QHU30086.1"/>
    </source>
</evidence>